<feature type="domain" description="DUF3444" evidence="1">
    <location>
        <begin position="2"/>
        <end position="81"/>
    </location>
</feature>
<accession>A0AAF0UHI1</accession>
<dbReference type="AlphaFoldDB" id="A0AAF0UHI1"/>
<evidence type="ECO:0000313" key="3">
    <source>
        <dbReference type="Proteomes" id="UP001234989"/>
    </source>
</evidence>
<dbReference type="Proteomes" id="UP001234989">
    <property type="component" value="Chromosome 9"/>
</dbReference>
<dbReference type="Pfam" id="PF11926">
    <property type="entry name" value="DUF3444"/>
    <property type="match status" value="1"/>
</dbReference>
<protein>
    <recommendedName>
        <fullName evidence="1">DUF3444 domain-containing protein</fullName>
    </recommendedName>
</protein>
<dbReference type="InterPro" id="IPR024593">
    <property type="entry name" value="DUF3444"/>
</dbReference>
<organism evidence="2 3">
    <name type="scientific">Solanum verrucosum</name>
    <dbReference type="NCBI Taxonomy" id="315347"/>
    <lineage>
        <taxon>Eukaryota</taxon>
        <taxon>Viridiplantae</taxon>
        <taxon>Streptophyta</taxon>
        <taxon>Embryophyta</taxon>
        <taxon>Tracheophyta</taxon>
        <taxon>Spermatophyta</taxon>
        <taxon>Magnoliopsida</taxon>
        <taxon>eudicotyledons</taxon>
        <taxon>Gunneridae</taxon>
        <taxon>Pentapetalae</taxon>
        <taxon>asterids</taxon>
        <taxon>lamiids</taxon>
        <taxon>Solanales</taxon>
        <taxon>Solanaceae</taxon>
        <taxon>Solanoideae</taxon>
        <taxon>Solaneae</taxon>
        <taxon>Solanum</taxon>
    </lineage>
</organism>
<gene>
    <name evidence="2" type="ORF">MTR67_039141</name>
</gene>
<evidence type="ECO:0000259" key="1">
    <source>
        <dbReference type="Pfam" id="PF11926"/>
    </source>
</evidence>
<reference evidence="2" key="1">
    <citation type="submission" date="2023-08" db="EMBL/GenBank/DDBJ databases">
        <title>A de novo genome assembly of Solanum verrucosum Schlechtendal, a Mexican diploid species geographically isolated from the other diploid A-genome species in potato relatives.</title>
        <authorList>
            <person name="Hosaka K."/>
        </authorList>
    </citation>
    <scope>NUCLEOTIDE SEQUENCE</scope>
    <source>
        <tissue evidence="2">Young leaves</tissue>
    </source>
</reference>
<evidence type="ECO:0000313" key="2">
    <source>
        <dbReference type="EMBL" id="WMV45756.1"/>
    </source>
</evidence>
<proteinExistence type="predicted"/>
<keyword evidence="3" id="KW-1185">Reference proteome</keyword>
<dbReference type="PANTHER" id="PTHR45089">
    <property type="entry name" value="DNAJ HEAT SHOCK AMINO-TERMINAL DOMAIN PROTEIN-RELATED"/>
    <property type="match status" value="1"/>
</dbReference>
<dbReference type="PANTHER" id="PTHR45089:SF24">
    <property type="entry name" value="DNAJ HEAT SHOCK N-TERMINAL DOMAIN-CONTAINING PROTEIN"/>
    <property type="match status" value="1"/>
</dbReference>
<name>A0AAF0UHI1_SOLVR</name>
<sequence length="126" mass="14471">MVGQVLVAYDTLDSMPRFYAITRNIFSPAFKLHITWLELEPLNEDETKRLFEGFPASCARCRLGNSNDIEDHPMLSHLFNYEFVEVFSDHVDVVGGHVAYFDKAKAFTCLFYRVGDPFLVPAKDML</sequence>
<dbReference type="EMBL" id="CP133620">
    <property type="protein sequence ID" value="WMV45756.1"/>
    <property type="molecule type" value="Genomic_DNA"/>
</dbReference>